<evidence type="ECO:0000256" key="2">
    <source>
        <dbReference type="ARBA" id="ARBA00022723"/>
    </source>
</evidence>
<organism evidence="6 7">
    <name type="scientific">Aquimarina brevivitae</name>
    <dbReference type="NCBI Taxonomy" id="323412"/>
    <lineage>
        <taxon>Bacteria</taxon>
        <taxon>Pseudomonadati</taxon>
        <taxon>Bacteroidota</taxon>
        <taxon>Flavobacteriia</taxon>
        <taxon>Flavobacteriales</taxon>
        <taxon>Flavobacteriaceae</taxon>
        <taxon>Aquimarina</taxon>
    </lineage>
</organism>
<dbReference type="RefSeq" id="WP_130284997.1">
    <property type="nucleotide sequence ID" value="NZ_SGXE01000001.1"/>
</dbReference>
<protein>
    <submittedName>
        <fullName evidence="6">Cytochrome c</fullName>
    </submittedName>
</protein>
<dbReference type="GO" id="GO:0009055">
    <property type="term" value="F:electron transfer activity"/>
    <property type="evidence" value="ECO:0007669"/>
    <property type="project" value="InterPro"/>
</dbReference>
<dbReference type="PROSITE" id="PS51257">
    <property type="entry name" value="PROKAR_LIPOPROTEIN"/>
    <property type="match status" value="1"/>
</dbReference>
<evidence type="ECO:0000256" key="3">
    <source>
        <dbReference type="ARBA" id="ARBA00023004"/>
    </source>
</evidence>
<keyword evidence="2 4" id="KW-0479">Metal-binding</keyword>
<dbReference type="OrthoDB" id="9814063at2"/>
<comment type="caution">
    <text evidence="6">The sequence shown here is derived from an EMBL/GenBank/DDBJ whole genome shotgun (WGS) entry which is preliminary data.</text>
</comment>
<dbReference type="SUPFAM" id="SSF46626">
    <property type="entry name" value="Cytochrome c"/>
    <property type="match status" value="1"/>
</dbReference>
<evidence type="ECO:0000313" key="6">
    <source>
        <dbReference type="EMBL" id="RZS99136.1"/>
    </source>
</evidence>
<dbReference type="GO" id="GO:0046872">
    <property type="term" value="F:metal ion binding"/>
    <property type="evidence" value="ECO:0007669"/>
    <property type="project" value="UniProtKB-KW"/>
</dbReference>
<dbReference type="AlphaFoldDB" id="A0A4Q7PF98"/>
<dbReference type="Pfam" id="PF00034">
    <property type="entry name" value="Cytochrom_C"/>
    <property type="match status" value="1"/>
</dbReference>
<dbReference type="GO" id="GO:0020037">
    <property type="term" value="F:heme binding"/>
    <property type="evidence" value="ECO:0007669"/>
    <property type="project" value="InterPro"/>
</dbReference>
<sequence length="130" mass="14454">MQKYILLIGVIGLLLSCKSQEKKSDEQSVTIGGKSTELSASELGKKLFNGKGKCYTCHKLDKKSIGPSVQAMMKIYNEQNGDIVAFLKQEADPIVDPETYTVMKTNFALLKTFSDKELEALEAYMYSVVE</sequence>
<dbReference type="Proteomes" id="UP000292262">
    <property type="component" value="Unassembled WGS sequence"/>
</dbReference>
<dbReference type="InterPro" id="IPR009056">
    <property type="entry name" value="Cyt_c-like_dom"/>
</dbReference>
<evidence type="ECO:0000259" key="5">
    <source>
        <dbReference type="PROSITE" id="PS51007"/>
    </source>
</evidence>
<proteinExistence type="predicted"/>
<keyword evidence="3 4" id="KW-0408">Iron</keyword>
<reference evidence="6 7" key="1">
    <citation type="submission" date="2019-02" db="EMBL/GenBank/DDBJ databases">
        <title>Genomic Encyclopedia of Type Strains, Phase IV (KMG-IV): sequencing the most valuable type-strain genomes for metagenomic binning, comparative biology and taxonomic classification.</title>
        <authorList>
            <person name="Goeker M."/>
        </authorList>
    </citation>
    <scope>NUCLEOTIDE SEQUENCE [LARGE SCALE GENOMIC DNA]</scope>
    <source>
        <strain evidence="6 7">DSM 17196</strain>
    </source>
</reference>
<evidence type="ECO:0000313" key="7">
    <source>
        <dbReference type="Proteomes" id="UP000292262"/>
    </source>
</evidence>
<dbReference type="InterPro" id="IPR036909">
    <property type="entry name" value="Cyt_c-like_dom_sf"/>
</dbReference>
<name>A0A4Q7PF98_9FLAO</name>
<accession>A0A4Q7PF98</accession>
<dbReference type="EMBL" id="SGXE01000001">
    <property type="protein sequence ID" value="RZS99136.1"/>
    <property type="molecule type" value="Genomic_DNA"/>
</dbReference>
<feature type="domain" description="Cytochrome c" evidence="5">
    <location>
        <begin position="39"/>
        <end position="129"/>
    </location>
</feature>
<evidence type="ECO:0000256" key="4">
    <source>
        <dbReference type="PROSITE-ProRule" id="PRU00433"/>
    </source>
</evidence>
<evidence type="ECO:0000256" key="1">
    <source>
        <dbReference type="ARBA" id="ARBA00022617"/>
    </source>
</evidence>
<dbReference type="PROSITE" id="PS51007">
    <property type="entry name" value="CYTC"/>
    <property type="match status" value="1"/>
</dbReference>
<keyword evidence="1 4" id="KW-0349">Heme</keyword>
<keyword evidence="7" id="KW-1185">Reference proteome</keyword>
<gene>
    <name evidence="6" type="ORF">EV197_0343</name>
</gene>
<dbReference type="Gene3D" id="1.10.760.10">
    <property type="entry name" value="Cytochrome c-like domain"/>
    <property type="match status" value="1"/>
</dbReference>